<organism evidence="6 7">
    <name type="scientific">Cellvibrio mixtus</name>
    <dbReference type="NCBI Taxonomy" id="39650"/>
    <lineage>
        <taxon>Bacteria</taxon>
        <taxon>Pseudomonadati</taxon>
        <taxon>Pseudomonadota</taxon>
        <taxon>Gammaproteobacteria</taxon>
        <taxon>Cellvibrionales</taxon>
        <taxon>Cellvibrionaceae</taxon>
        <taxon>Cellvibrio</taxon>
    </lineage>
</organism>
<evidence type="ECO:0000256" key="4">
    <source>
        <dbReference type="SAM" id="Phobius"/>
    </source>
</evidence>
<dbReference type="InterPro" id="IPR009057">
    <property type="entry name" value="Homeodomain-like_sf"/>
</dbReference>
<dbReference type="EMBL" id="NHNI01000001">
    <property type="protein sequence ID" value="OZY85555.1"/>
    <property type="molecule type" value="Genomic_DNA"/>
</dbReference>
<dbReference type="SMART" id="SM00342">
    <property type="entry name" value="HTH_ARAC"/>
    <property type="match status" value="1"/>
</dbReference>
<dbReference type="PROSITE" id="PS00041">
    <property type="entry name" value="HTH_ARAC_FAMILY_1"/>
    <property type="match status" value="1"/>
</dbReference>
<dbReference type="PANTHER" id="PTHR43280">
    <property type="entry name" value="ARAC-FAMILY TRANSCRIPTIONAL REGULATOR"/>
    <property type="match status" value="1"/>
</dbReference>
<evidence type="ECO:0000313" key="6">
    <source>
        <dbReference type="EMBL" id="OZY85555.1"/>
    </source>
</evidence>
<dbReference type="InterPro" id="IPR018060">
    <property type="entry name" value="HTH_AraC"/>
</dbReference>
<dbReference type="GO" id="GO:0003700">
    <property type="term" value="F:DNA-binding transcription factor activity"/>
    <property type="evidence" value="ECO:0007669"/>
    <property type="project" value="InterPro"/>
</dbReference>
<keyword evidence="3" id="KW-0804">Transcription</keyword>
<evidence type="ECO:0000256" key="3">
    <source>
        <dbReference type="ARBA" id="ARBA00023163"/>
    </source>
</evidence>
<keyword evidence="2" id="KW-0238">DNA-binding</keyword>
<feature type="transmembrane region" description="Helical" evidence="4">
    <location>
        <begin position="72"/>
        <end position="95"/>
    </location>
</feature>
<keyword evidence="4" id="KW-1133">Transmembrane helix</keyword>
<dbReference type="RefSeq" id="WP_094983435.1">
    <property type="nucleotide sequence ID" value="NZ_NHNI01000001.1"/>
</dbReference>
<feature type="transmembrane region" description="Helical" evidence="4">
    <location>
        <begin position="188"/>
        <end position="213"/>
    </location>
</feature>
<feature type="transmembrane region" description="Helical" evidence="4">
    <location>
        <begin position="39"/>
        <end position="60"/>
    </location>
</feature>
<accession>A0A266Q6T1</accession>
<feature type="transmembrane region" description="Helical" evidence="4">
    <location>
        <begin position="219"/>
        <end position="237"/>
    </location>
</feature>
<evidence type="ECO:0000256" key="2">
    <source>
        <dbReference type="ARBA" id="ARBA00023125"/>
    </source>
</evidence>
<name>A0A266Q6T1_9GAMM</name>
<sequence>MITPIFNLNDIILILAIGLSLILVLFQPILPAKKKLTKALLAGFFLSLTLSDIGIMLIWNEYIPQSILSATLVPYFYCCAMLLKAPLLLLYVRSITEENFHLKRTHLLHFIPMLLAILVICSFDIDINRLKLDTFGMDALLYQVIDSLWYSLKVIPLGYFIAATYTVWRYHKMLRQQHSDINEAALWWLYYLTLGFVLAGVWTLSLSVLAYFYRLPFGVTDNYLNFILLIALFYYSISHAQNLTTTKEEEEFEDPKETVTPIDTKPLDSTISKIMDGIVNQKLYLNQSLNVEQFSAKIGVPYRDVSFAINKAFGTNFFEFINSYRIEESKRYLADEKYKDMTIMDILLESGFNSKSAFQRFFKRLTGISPTEFRREALRAAHFAQKPESISEKSE</sequence>
<dbReference type="STRING" id="1209072.GCA_000766945_00194"/>
<dbReference type="Pfam" id="PF12833">
    <property type="entry name" value="HTH_18"/>
    <property type="match status" value="1"/>
</dbReference>
<keyword evidence="4" id="KW-0812">Transmembrane</keyword>
<dbReference type="GO" id="GO:0043565">
    <property type="term" value="F:sequence-specific DNA binding"/>
    <property type="evidence" value="ECO:0007669"/>
    <property type="project" value="InterPro"/>
</dbReference>
<dbReference type="PANTHER" id="PTHR43280:SF29">
    <property type="entry name" value="ARAC-FAMILY TRANSCRIPTIONAL REGULATOR"/>
    <property type="match status" value="1"/>
</dbReference>
<feature type="transmembrane region" description="Helical" evidence="4">
    <location>
        <begin position="147"/>
        <end position="168"/>
    </location>
</feature>
<keyword evidence="1" id="KW-0805">Transcription regulation</keyword>
<evidence type="ECO:0000259" key="5">
    <source>
        <dbReference type="PROSITE" id="PS01124"/>
    </source>
</evidence>
<reference evidence="7" key="1">
    <citation type="submission" date="2017-05" db="EMBL/GenBank/DDBJ databases">
        <authorList>
            <person name="Barney B.M."/>
        </authorList>
    </citation>
    <scope>NUCLEOTIDE SEQUENCE [LARGE SCALE GENOMIC DNA]</scope>
    <source>
        <strain evidence="7">PSBB022</strain>
    </source>
</reference>
<evidence type="ECO:0000313" key="7">
    <source>
        <dbReference type="Proteomes" id="UP000216101"/>
    </source>
</evidence>
<keyword evidence="7" id="KW-1185">Reference proteome</keyword>
<dbReference type="PROSITE" id="PS01124">
    <property type="entry name" value="HTH_ARAC_FAMILY_2"/>
    <property type="match status" value="1"/>
</dbReference>
<dbReference type="SUPFAM" id="SSF46689">
    <property type="entry name" value="Homeodomain-like"/>
    <property type="match status" value="1"/>
</dbReference>
<proteinExistence type="predicted"/>
<feature type="transmembrane region" description="Helical" evidence="4">
    <location>
        <begin position="107"/>
        <end position="127"/>
    </location>
</feature>
<evidence type="ECO:0000256" key="1">
    <source>
        <dbReference type="ARBA" id="ARBA00023015"/>
    </source>
</evidence>
<protein>
    <recommendedName>
        <fullName evidence="5">HTH araC/xylS-type domain-containing protein</fullName>
    </recommendedName>
</protein>
<dbReference type="InterPro" id="IPR018062">
    <property type="entry name" value="HTH_AraC-typ_CS"/>
</dbReference>
<comment type="caution">
    <text evidence="6">The sequence shown here is derived from an EMBL/GenBank/DDBJ whole genome shotgun (WGS) entry which is preliminary data.</text>
</comment>
<feature type="transmembrane region" description="Helical" evidence="4">
    <location>
        <begin position="12"/>
        <end position="32"/>
    </location>
</feature>
<gene>
    <name evidence="6" type="ORF">CBP51_00435</name>
</gene>
<keyword evidence="4" id="KW-0472">Membrane</keyword>
<dbReference type="Proteomes" id="UP000216101">
    <property type="component" value="Unassembled WGS sequence"/>
</dbReference>
<dbReference type="PRINTS" id="PR00032">
    <property type="entry name" value="HTHARAC"/>
</dbReference>
<feature type="domain" description="HTH araC/xylS-type" evidence="5">
    <location>
        <begin position="269"/>
        <end position="376"/>
    </location>
</feature>
<dbReference type="InterPro" id="IPR020449">
    <property type="entry name" value="Tscrpt_reg_AraC-type_HTH"/>
</dbReference>
<dbReference type="AlphaFoldDB" id="A0A266Q6T1"/>
<dbReference type="Gene3D" id="1.10.10.60">
    <property type="entry name" value="Homeodomain-like"/>
    <property type="match status" value="1"/>
</dbReference>